<keyword evidence="9" id="KW-1185">Reference proteome</keyword>
<dbReference type="EMBL" id="QLLK01000007">
    <property type="protein sequence ID" value="RAI88475.1"/>
    <property type="molecule type" value="Genomic_DNA"/>
</dbReference>
<keyword evidence="2 6" id="KW-1003">Cell membrane</keyword>
<keyword evidence="3 6" id="KW-0812">Transmembrane</keyword>
<dbReference type="InterPro" id="IPR032816">
    <property type="entry name" value="VTT_dom"/>
</dbReference>
<comment type="caution">
    <text evidence="8">The sequence shown here is derived from an EMBL/GenBank/DDBJ whole genome shotgun (WGS) entry which is preliminary data.</text>
</comment>
<evidence type="ECO:0000256" key="5">
    <source>
        <dbReference type="ARBA" id="ARBA00023136"/>
    </source>
</evidence>
<sequence length="262" mass="29216">MKISYDFQGNFKKCVLNLQTFPVNPIGESSNMTKKGRIFKTIRRYFGSHPAGIFAWLWVTTMPFIGSVIFATKYNLLDAYQLESGLDFFIYTAIGALLMGLALLPTTLIALASGFYFGWISLPFLILGYSLASVLGYVLGKITNMGFTELLFKKNPKFRKEIESRKEKEGSLVFFVRISPIVPFAVSNFLFASMNIKIWKVLVYGIPGMLTRTVLAFAAGVIASSYLAAKESMNSPLQWGIGLALLVIGVAGIYNYLRKKKK</sequence>
<keyword evidence="4 6" id="KW-1133">Transmembrane helix</keyword>
<evidence type="ECO:0000256" key="2">
    <source>
        <dbReference type="ARBA" id="ARBA00022475"/>
    </source>
</evidence>
<evidence type="ECO:0000313" key="8">
    <source>
        <dbReference type="EMBL" id="RAI88475.1"/>
    </source>
</evidence>
<accession>A0A327P892</accession>
<name>A0A327P892_9BACT</name>
<evidence type="ECO:0000256" key="3">
    <source>
        <dbReference type="ARBA" id="ARBA00022692"/>
    </source>
</evidence>
<comment type="similarity">
    <text evidence="6">Belongs to the TVP38/TMEM64 family.</text>
</comment>
<feature type="transmembrane region" description="Helical" evidence="6">
    <location>
        <begin position="53"/>
        <end position="76"/>
    </location>
</feature>
<feature type="domain" description="VTT" evidence="7">
    <location>
        <begin position="104"/>
        <end position="220"/>
    </location>
</feature>
<keyword evidence="5 6" id="KW-0472">Membrane</keyword>
<evidence type="ECO:0000256" key="1">
    <source>
        <dbReference type="ARBA" id="ARBA00004651"/>
    </source>
</evidence>
<feature type="transmembrane region" description="Helical" evidence="6">
    <location>
        <begin position="88"/>
        <end position="112"/>
    </location>
</feature>
<feature type="transmembrane region" description="Helical" evidence="6">
    <location>
        <begin position="203"/>
        <end position="227"/>
    </location>
</feature>
<feature type="transmembrane region" description="Helical" evidence="6">
    <location>
        <begin position="172"/>
        <end position="191"/>
    </location>
</feature>
<reference evidence="8 9" key="1">
    <citation type="submission" date="2018-06" db="EMBL/GenBank/DDBJ databases">
        <title>Genomic Encyclopedia of Archaeal and Bacterial Type Strains, Phase II (KMG-II): from individual species to whole genera.</title>
        <authorList>
            <person name="Goeker M."/>
        </authorList>
    </citation>
    <scope>NUCLEOTIDE SEQUENCE [LARGE SCALE GENOMIC DNA]</scope>
    <source>
        <strain evidence="8 9">DSM 23446</strain>
    </source>
</reference>
<comment type="subcellular location">
    <subcellularLocation>
        <location evidence="1 6">Cell membrane</location>
        <topology evidence="1 6">Multi-pass membrane protein</topology>
    </subcellularLocation>
</comment>
<organism evidence="8 9">
    <name type="scientific">Algoriphagus yeomjeoni</name>
    <dbReference type="NCBI Taxonomy" id="291403"/>
    <lineage>
        <taxon>Bacteria</taxon>
        <taxon>Pseudomonadati</taxon>
        <taxon>Bacteroidota</taxon>
        <taxon>Cytophagia</taxon>
        <taxon>Cytophagales</taxon>
        <taxon>Cyclobacteriaceae</taxon>
        <taxon>Algoriphagus</taxon>
    </lineage>
</organism>
<dbReference type="Proteomes" id="UP000249610">
    <property type="component" value="Unassembled WGS sequence"/>
</dbReference>
<proteinExistence type="inferred from homology"/>
<dbReference type="OrthoDB" id="6194207at2"/>
<feature type="transmembrane region" description="Helical" evidence="6">
    <location>
        <begin position="239"/>
        <end position="257"/>
    </location>
</feature>
<dbReference type="RefSeq" id="WP_111612106.1">
    <property type="nucleotide sequence ID" value="NZ_QLLK01000007.1"/>
</dbReference>
<protein>
    <recommendedName>
        <fullName evidence="6">TVP38/TMEM64 family membrane protein</fullName>
    </recommendedName>
</protein>
<dbReference type="Pfam" id="PF09335">
    <property type="entry name" value="VTT_dom"/>
    <property type="match status" value="1"/>
</dbReference>
<dbReference type="GO" id="GO:0005886">
    <property type="term" value="C:plasma membrane"/>
    <property type="evidence" value="ECO:0007669"/>
    <property type="project" value="UniProtKB-SubCell"/>
</dbReference>
<feature type="transmembrane region" description="Helical" evidence="6">
    <location>
        <begin position="119"/>
        <end position="140"/>
    </location>
</feature>
<gene>
    <name evidence="8" type="ORF">LV83_02775</name>
</gene>
<evidence type="ECO:0000256" key="4">
    <source>
        <dbReference type="ARBA" id="ARBA00022989"/>
    </source>
</evidence>
<dbReference type="PANTHER" id="PTHR12677">
    <property type="entry name" value="GOLGI APPARATUS MEMBRANE PROTEIN TVP38-RELATED"/>
    <property type="match status" value="1"/>
</dbReference>
<dbReference type="AlphaFoldDB" id="A0A327P892"/>
<evidence type="ECO:0000256" key="6">
    <source>
        <dbReference type="RuleBase" id="RU366058"/>
    </source>
</evidence>
<dbReference type="PANTHER" id="PTHR12677:SF59">
    <property type="entry name" value="GOLGI APPARATUS MEMBRANE PROTEIN TVP38-RELATED"/>
    <property type="match status" value="1"/>
</dbReference>
<dbReference type="InterPro" id="IPR015414">
    <property type="entry name" value="TMEM64"/>
</dbReference>
<evidence type="ECO:0000313" key="9">
    <source>
        <dbReference type="Proteomes" id="UP000249610"/>
    </source>
</evidence>
<evidence type="ECO:0000259" key="7">
    <source>
        <dbReference type="Pfam" id="PF09335"/>
    </source>
</evidence>